<reference evidence="1" key="1">
    <citation type="submission" date="2021-01" db="EMBL/GenBank/DDBJ databases">
        <authorList>
            <person name="Sun Q."/>
        </authorList>
    </citation>
    <scope>NUCLEOTIDE SEQUENCE</scope>
    <source>
        <strain evidence="1">YIM B02566</strain>
    </source>
</reference>
<sequence>MNGQGRILVVDDTRPLRLKLAAATTALGHLCHSVASGREALDHMRNHPVDAVLLDIVMPEMDGFEVLKAMKGDPALKEIPVIVISSLDDTESAVQAIELGAEDFLPKNFDPVIFKARVNTLLQKKRVRDAEVDYLKQVQKLARAAQVLKVGNYNPAKLGLQEISERRDALGDLARVFSDAAQKVYERERRLRQSIKTLRGGFGLILLGIIWGLVAPLSRMASGLDAHPFGMAFWVSLLSGLCCIGWSVAKGTMPRPREIPWRYFIAYALLGAVVSESLVFFVAGKIEASIISIIVVLEGFLAFAFAAFMRIEQPSLSRFAGLLLGLLGVLVILYDKFTGASSSALLWTVVALSIPACYAAEGIMLAARRPEGIATITTVGIMQLVAAVILLPIALATGQMIYPAATPGAMELTIILIAAASLSANVLFLHLITGLGSVFAGQAAYFTTMAGIGWSVVLLGESLNGWIWAALGLTAAGLFLVGPKHEAEPEPPAVGAMHEAPQT</sequence>
<gene>
    <name evidence="1" type="ORF">JHL16_03875</name>
</gene>
<dbReference type="EMBL" id="JAENHL010000004">
    <property type="protein sequence ID" value="MBK1865477.1"/>
    <property type="molecule type" value="Genomic_DNA"/>
</dbReference>
<organism evidence="1 2">
    <name type="scientific">Taklimakanibacter albus</name>
    <dbReference type="NCBI Taxonomy" id="2800327"/>
    <lineage>
        <taxon>Bacteria</taxon>
        <taxon>Pseudomonadati</taxon>
        <taxon>Pseudomonadota</taxon>
        <taxon>Alphaproteobacteria</taxon>
        <taxon>Hyphomicrobiales</taxon>
        <taxon>Aestuariivirgaceae</taxon>
        <taxon>Taklimakanibacter</taxon>
    </lineage>
</organism>
<name>A0ACC5QYP2_9HYPH</name>
<proteinExistence type="predicted"/>
<accession>A0ACC5QYP2</accession>
<evidence type="ECO:0000313" key="1">
    <source>
        <dbReference type="EMBL" id="MBK1865477.1"/>
    </source>
</evidence>
<protein>
    <submittedName>
        <fullName evidence="1">Response regulator</fullName>
    </submittedName>
</protein>
<evidence type="ECO:0000313" key="2">
    <source>
        <dbReference type="Proteomes" id="UP000616151"/>
    </source>
</evidence>
<dbReference type="Proteomes" id="UP000616151">
    <property type="component" value="Unassembled WGS sequence"/>
</dbReference>
<keyword evidence="2" id="KW-1185">Reference proteome</keyword>
<comment type="caution">
    <text evidence="1">The sequence shown here is derived from an EMBL/GenBank/DDBJ whole genome shotgun (WGS) entry which is preliminary data.</text>
</comment>